<dbReference type="CDD" id="cd04478">
    <property type="entry name" value="RPA2_DBD_D"/>
    <property type="match status" value="1"/>
</dbReference>
<proteinExistence type="inferred from homology"/>
<dbReference type="PANTHER" id="PTHR13989">
    <property type="entry name" value="REPLICATION PROTEIN A-RELATED"/>
    <property type="match status" value="1"/>
</dbReference>
<dbReference type="GO" id="GO:0006260">
    <property type="term" value="P:DNA replication"/>
    <property type="evidence" value="ECO:0007669"/>
    <property type="project" value="UniProtKB-KW"/>
</dbReference>
<dbReference type="AlphaFoldDB" id="A0A1E7FBV2"/>
<dbReference type="InterPro" id="IPR014646">
    <property type="entry name" value="Rfa2/RPA32"/>
</dbReference>
<evidence type="ECO:0000313" key="8">
    <source>
        <dbReference type="EMBL" id="OEU15619.1"/>
    </source>
</evidence>
<dbReference type="InterPro" id="IPR012340">
    <property type="entry name" value="NA-bd_OB-fold"/>
</dbReference>
<evidence type="ECO:0000256" key="6">
    <source>
        <dbReference type="SAM" id="MobiDB-lite"/>
    </source>
</evidence>
<dbReference type="InParanoid" id="A0A1E7FBV2"/>
<feature type="compositionally biased region" description="Low complexity" evidence="6">
    <location>
        <begin position="199"/>
        <end position="211"/>
    </location>
</feature>
<dbReference type="InterPro" id="IPR036388">
    <property type="entry name" value="WH-like_DNA-bd_sf"/>
</dbReference>
<feature type="domain" description="Replication protein A C-terminal" evidence="7">
    <location>
        <begin position="191"/>
        <end position="281"/>
    </location>
</feature>
<keyword evidence="5" id="KW-0539">Nucleus</keyword>
<dbReference type="Pfam" id="PF08784">
    <property type="entry name" value="RPA_C"/>
    <property type="match status" value="1"/>
</dbReference>
<evidence type="ECO:0000256" key="3">
    <source>
        <dbReference type="ARBA" id="ARBA00022705"/>
    </source>
</evidence>
<dbReference type="KEGG" id="fcy:FRACYDRAFT_209072"/>
<sequence>MNYGMDFQGGDTGGGGSGGGGYTNNFGGGGGTQDSTEKKARKNYDEQTLIPCTISMIKKAQTDSSGGDGTVVLEDGRPLHMVTVVGAVRSVDAQSTSIQYVIEDGTGSIDVKQWVDDNDSEVVSEEKRRAAQDNIYVKVTGSVKDYEDKKMFLANSVRKLGSGNELTHHLLDVMYSGEKFKRADSIVPPVMVNNSMGFNNNNNNNNNNSGGQAAGGFNQGGGDDTRSQVMNVMQRLNNDGEEGTSVQQCIAELPGLSEADVRNVINLLSEEGSLYSTTDENHFKLAM</sequence>
<dbReference type="PIRSF" id="PIRSF036949">
    <property type="entry name" value="RPA32"/>
    <property type="match status" value="1"/>
</dbReference>
<dbReference type="SUPFAM" id="SSF46785">
    <property type="entry name" value="Winged helix' DNA-binding domain"/>
    <property type="match status" value="1"/>
</dbReference>
<keyword evidence="9" id="KW-1185">Reference proteome</keyword>
<dbReference type="GO" id="GO:0000781">
    <property type="term" value="C:chromosome, telomeric region"/>
    <property type="evidence" value="ECO:0007669"/>
    <property type="project" value="TreeGrafter"/>
</dbReference>
<evidence type="ECO:0000259" key="7">
    <source>
        <dbReference type="Pfam" id="PF08784"/>
    </source>
</evidence>
<evidence type="ECO:0000256" key="4">
    <source>
        <dbReference type="ARBA" id="ARBA00023125"/>
    </source>
</evidence>
<dbReference type="GO" id="GO:0006289">
    <property type="term" value="P:nucleotide-excision repair"/>
    <property type="evidence" value="ECO:0007669"/>
    <property type="project" value="TreeGrafter"/>
</dbReference>
<gene>
    <name evidence="8" type="primary">Rpa2a</name>
    <name evidence="8" type="ORF">FRACYDRAFT_209072</name>
</gene>
<protein>
    <submittedName>
        <fullName evidence="8">Replication protein A, subunit RPA32</fullName>
    </submittedName>
</protein>
<comment type="similarity">
    <text evidence="2">Belongs to the replication factor A protein 2 family.</text>
</comment>
<evidence type="ECO:0000256" key="2">
    <source>
        <dbReference type="ARBA" id="ARBA00007815"/>
    </source>
</evidence>
<dbReference type="GO" id="GO:0003697">
    <property type="term" value="F:single-stranded DNA binding"/>
    <property type="evidence" value="ECO:0007669"/>
    <property type="project" value="TreeGrafter"/>
</dbReference>
<dbReference type="Proteomes" id="UP000095751">
    <property type="component" value="Unassembled WGS sequence"/>
</dbReference>
<keyword evidence="4" id="KW-0238">DNA-binding</keyword>
<dbReference type="InterPro" id="IPR040260">
    <property type="entry name" value="RFA2-like"/>
</dbReference>
<dbReference type="Gene3D" id="2.40.50.140">
    <property type="entry name" value="Nucleic acid-binding proteins"/>
    <property type="match status" value="1"/>
</dbReference>
<dbReference type="Gene3D" id="1.10.10.10">
    <property type="entry name" value="Winged helix-like DNA-binding domain superfamily/Winged helix DNA-binding domain"/>
    <property type="match status" value="1"/>
</dbReference>
<evidence type="ECO:0000313" key="9">
    <source>
        <dbReference type="Proteomes" id="UP000095751"/>
    </source>
</evidence>
<dbReference type="EMBL" id="KV784359">
    <property type="protein sequence ID" value="OEU15619.1"/>
    <property type="molecule type" value="Genomic_DNA"/>
</dbReference>
<feature type="region of interest" description="Disordered" evidence="6">
    <location>
        <begin position="199"/>
        <end position="225"/>
    </location>
</feature>
<dbReference type="GO" id="GO:0005662">
    <property type="term" value="C:DNA replication factor A complex"/>
    <property type="evidence" value="ECO:0007669"/>
    <property type="project" value="TreeGrafter"/>
</dbReference>
<organism evidence="8 9">
    <name type="scientific">Fragilariopsis cylindrus CCMP1102</name>
    <dbReference type="NCBI Taxonomy" id="635003"/>
    <lineage>
        <taxon>Eukaryota</taxon>
        <taxon>Sar</taxon>
        <taxon>Stramenopiles</taxon>
        <taxon>Ochrophyta</taxon>
        <taxon>Bacillariophyta</taxon>
        <taxon>Bacillariophyceae</taxon>
        <taxon>Bacillariophycidae</taxon>
        <taxon>Bacillariales</taxon>
        <taxon>Bacillariaceae</taxon>
        <taxon>Fragilariopsis</taxon>
    </lineage>
</organism>
<dbReference type="GO" id="GO:0000724">
    <property type="term" value="P:double-strand break repair via homologous recombination"/>
    <property type="evidence" value="ECO:0007669"/>
    <property type="project" value="TreeGrafter"/>
</dbReference>
<dbReference type="SUPFAM" id="SSF50249">
    <property type="entry name" value="Nucleic acid-binding proteins"/>
    <property type="match status" value="1"/>
</dbReference>
<dbReference type="OrthoDB" id="25571at2759"/>
<dbReference type="InterPro" id="IPR036390">
    <property type="entry name" value="WH_DNA-bd_sf"/>
</dbReference>
<feature type="compositionally biased region" description="Gly residues" evidence="6">
    <location>
        <begin position="10"/>
        <end position="32"/>
    </location>
</feature>
<dbReference type="GO" id="GO:0035861">
    <property type="term" value="C:site of double-strand break"/>
    <property type="evidence" value="ECO:0007669"/>
    <property type="project" value="TreeGrafter"/>
</dbReference>
<keyword evidence="3" id="KW-0235">DNA replication</keyword>
<feature type="compositionally biased region" description="Gly residues" evidence="6">
    <location>
        <begin position="212"/>
        <end position="222"/>
    </location>
</feature>
<accession>A0A1E7FBV2</accession>
<comment type="subcellular location">
    <subcellularLocation>
        <location evidence="1">Nucleus</location>
    </subcellularLocation>
</comment>
<dbReference type="InterPro" id="IPR014892">
    <property type="entry name" value="RPA_C"/>
</dbReference>
<evidence type="ECO:0000256" key="1">
    <source>
        <dbReference type="ARBA" id="ARBA00004123"/>
    </source>
</evidence>
<evidence type="ECO:0000256" key="5">
    <source>
        <dbReference type="ARBA" id="ARBA00023242"/>
    </source>
</evidence>
<name>A0A1E7FBV2_9STRA</name>
<dbReference type="PANTHER" id="PTHR13989:SF16">
    <property type="entry name" value="REPLICATION PROTEIN A2"/>
    <property type="match status" value="1"/>
</dbReference>
<feature type="region of interest" description="Disordered" evidence="6">
    <location>
        <begin position="1"/>
        <end position="41"/>
    </location>
</feature>
<reference evidence="8 9" key="1">
    <citation type="submission" date="2016-09" db="EMBL/GenBank/DDBJ databases">
        <title>Extensive genetic diversity and differential bi-allelic expression allows diatom success in the polar Southern Ocean.</title>
        <authorList>
            <consortium name="DOE Joint Genome Institute"/>
            <person name="Mock T."/>
            <person name="Otillar R.P."/>
            <person name="Strauss J."/>
            <person name="Dupont C."/>
            <person name="Frickenhaus S."/>
            <person name="Maumus F."/>
            <person name="Mcmullan M."/>
            <person name="Sanges R."/>
            <person name="Schmutz J."/>
            <person name="Toseland A."/>
            <person name="Valas R."/>
            <person name="Veluchamy A."/>
            <person name="Ward B.J."/>
            <person name="Allen A."/>
            <person name="Barry K."/>
            <person name="Falciatore A."/>
            <person name="Ferrante M."/>
            <person name="Fortunato A.E."/>
            <person name="Gloeckner G."/>
            <person name="Gruber A."/>
            <person name="Hipkin R."/>
            <person name="Janech M."/>
            <person name="Kroth P."/>
            <person name="Leese F."/>
            <person name="Lindquist E."/>
            <person name="Lyon B.R."/>
            <person name="Martin J."/>
            <person name="Mayer C."/>
            <person name="Parker M."/>
            <person name="Quesneville H."/>
            <person name="Raymond J."/>
            <person name="Uhlig C."/>
            <person name="Valentin K.U."/>
            <person name="Worden A.Z."/>
            <person name="Armbrust E.V."/>
            <person name="Bowler C."/>
            <person name="Green B."/>
            <person name="Moulton V."/>
            <person name="Van Oosterhout C."/>
            <person name="Grigoriev I."/>
        </authorList>
    </citation>
    <scope>NUCLEOTIDE SEQUENCE [LARGE SCALE GENOMIC DNA]</scope>
    <source>
        <strain evidence="8 9">CCMP1102</strain>
    </source>
</reference>